<feature type="compositionally biased region" description="Polar residues" evidence="5">
    <location>
        <begin position="1"/>
        <end position="11"/>
    </location>
</feature>
<protein>
    <submittedName>
        <fullName evidence="8">Phosphatase PAP2 family protein</fullName>
    </submittedName>
</protein>
<feature type="domain" description="Inositolphosphotransferase Aur1/Ipt1" evidence="7">
    <location>
        <begin position="76"/>
        <end position="253"/>
    </location>
</feature>
<dbReference type="Pfam" id="PF14378">
    <property type="entry name" value="PAP2_3"/>
    <property type="match status" value="1"/>
</dbReference>
<evidence type="ECO:0000256" key="4">
    <source>
        <dbReference type="ARBA" id="ARBA00023136"/>
    </source>
</evidence>
<sequence length="308" mass="32677">MSSSGGASQPSPLAADPVTTREDDSQVVRARRWASSRTRPLVVGELVVIVALLVVYDRVRALAEVHASVAVAHGWAILDLERTLHVEVEGGLNTWLSGQGFLRLLAVDYYQYVHVTVALGVLVACYWRSPAAYRPARNALLLTNMVGLAVFALYPAAPPRLLPGGGFVDLVAQAGFGTNHGPVPADQYGALPSLHLAWATWVAVTGFALTRRRVLRVLLVAHPVVTGVVVVVTGNHYVLDVASGTLLGLAAVWATGLLALGAARPDVLVPARRPARLAPSPAAVVLEPRFPEPRPLGAWALEPESPEP</sequence>
<feature type="transmembrane region" description="Helical" evidence="6">
    <location>
        <begin position="217"/>
        <end position="238"/>
    </location>
</feature>
<dbReference type="Proteomes" id="UP000279994">
    <property type="component" value="Unassembled WGS sequence"/>
</dbReference>
<keyword evidence="4 6" id="KW-0472">Membrane</keyword>
<name>A0A3N0GRZ7_9ACTN</name>
<feature type="transmembrane region" description="Helical" evidence="6">
    <location>
        <begin position="38"/>
        <end position="56"/>
    </location>
</feature>
<dbReference type="Gene3D" id="1.20.144.10">
    <property type="entry name" value="Phosphatidic acid phosphatase type 2/haloperoxidase"/>
    <property type="match status" value="1"/>
</dbReference>
<dbReference type="InterPro" id="IPR026841">
    <property type="entry name" value="Aur1/Ipt1"/>
</dbReference>
<keyword evidence="9" id="KW-1185">Reference proteome</keyword>
<evidence type="ECO:0000256" key="1">
    <source>
        <dbReference type="ARBA" id="ARBA00004141"/>
    </source>
</evidence>
<feature type="region of interest" description="Disordered" evidence="5">
    <location>
        <begin position="1"/>
        <end position="23"/>
    </location>
</feature>
<dbReference type="CDD" id="cd03386">
    <property type="entry name" value="PAP2_Aur1_like"/>
    <property type="match status" value="1"/>
</dbReference>
<dbReference type="GO" id="GO:0016020">
    <property type="term" value="C:membrane"/>
    <property type="evidence" value="ECO:0007669"/>
    <property type="project" value="UniProtKB-SubCell"/>
</dbReference>
<accession>A0A3N0GRZ7</accession>
<feature type="transmembrane region" description="Helical" evidence="6">
    <location>
        <begin position="139"/>
        <end position="157"/>
    </location>
</feature>
<keyword evidence="2 6" id="KW-0812">Transmembrane</keyword>
<evidence type="ECO:0000256" key="5">
    <source>
        <dbReference type="SAM" id="MobiDB-lite"/>
    </source>
</evidence>
<dbReference type="AlphaFoldDB" id="A0A3N0GRZ7"/>
<dbReference type="OrthoDB" id="5241565at2"/>
<comment type="caution">
    <text evidence="8">The sequence shown here is derived from an EMBL/GenBank/DDBJ whole genome shotgun (WGS) entry which is preliminary data.</text>
</comment>
<evidence type="ECO:0000259" key="7">
    <source>
        <dbReference type="Pfam" id="PF14378"/>
    </source>
</evidence>
<gene>
    <name evidence="8" type="ORF">EFL26_08615</name>
</gene>
<feature type="transmembrane region" description="Helical" evidence="6">
    <location>
        <begin position="109"/>
        <end position="127"/>
    </location>
</feature>
<dbReference type="InterPro" id="IPR052185">
    <property type="entry name" value="IPC_Synthase-Related"/>
</dbReference>
<evidence type="ECO:0000313" key="8">
    <source>
        <dbReference type="EMBL" id="RNM15254.1"/>
    </source>
</evidence>
<dbReference type="EMBL" id="RJSF01000030">
    <property type="protein sequence ID" value="RNM15254.1"/>
    <property type="molecule type" value="Genomic_DNA"/>
</dbReference>
<feature type="transmembrane region" description="Helical" evidence="6">
    <location>
        <begin position="244"/>
        <end position="263"/>
    </location>
</feature>
<proteinExistence type="predicted"/>
<keyword evidence="3 6" id="KW-1133">Transmembrane helix</keyword>
<evidence type="ECO:0000256" key="3">
    <source>
        <dbReference type="ARBA" id="ARBA00022989"/>
    </source>
</evidence>
<comment type="subcellular location">
    <subcellularLocation>
        <location evidence="1">Membrane</location>
        <topology evidence="1">Multi-pass membrane protein</topology>
    </subcellularLocation>
</comment>
<evidence type="ECO:0000256" key="2">
    <source>
        <dbReference type="ARBA" id="ARBA00022692"/>
    </source>
</evidence>
<dbReference type="PANTHER" id="PTHR31310">
    <property type="match status" value="1"/>
</dbReference>
<organism evidence="8 9">
    <name type="scientific">Nocardioides pocheonensis</name>
    <dbReference type="NCBI Taxonomy" id="661485"/>
    <lineage>
        <taxon>Bacteria</taxon>
        <taxon>Bacillati</taxon>
        <taxon>Actinomycetota</taxon>
        <taxon>Actinomycetes</taxon>
        <taxon>Propionibacteriales</taxon>
        <taxon>Nocardioidaceae</taxon>
        <taxon>Nocardioides</taxon>
    </lineage>
</organism>
<evidence type="ECO:0000256" key="6">
    <source>
        <dbReference type="SAM" id="Phobius"/>
    </source>
</evidence>
<evidence type="ECO:0000313" key="9">
    <source>
        <dbReference type="Proteomes" id="UP000279994"/>
    </source>
</evidence>
<feature type="transmembrane region" description="Helical" evidence="6">
    <location>
        <begin position="190"/>
        <end position="210"/>
    </location>
</feature>
<reference evidence="8 9" key="1">
    <citation type="submission" date="2018-11" db="EMBL/GenBank/DDBJ databases">
        <authorList>
            <person name="Li F."/>
        </authorList>
    </citation>
    <scope>NUCLEOTIDE SEQUENCE [LARGE SCALE GENOMIC DNA]</scope>
    <source>
        <strain evidence="8 9">Gsoil 818</strain>
    </source>
</reference>
<dbReference type="PANTHER" id="PTHR31310:SF7">
    <property type="entry name" value="PA-PHOSPHATASE RELATED-FAMILY PROTEIN DDB_G0268928"/>
    <property type="match status" value="1"/>
</dbReference>